<protein>
    <submittedName>
        <fullName evidence="3">VOC family protein</fullName>
    </submittedName>
</protein>
<accession>A0A427TWX8</accession>
<dbReference type="InterPro" id="IPR004360">
    <property type="entry name" value="Glyas_Fos-R_dOase_dom"/>
</dbReference>
<gene>
    <name evidence="3" type="ORF">EJA10_02655</name>
</gene>
<dbReference type="Proteomes" id="UP000279911">
    <property type="component" value="Unassembled WGS sequence"/>
</dbReference>
<dbReference type="InterPro" id="IPR029068">
    <property type="entry name" value="Glyas_Bleomycin-R_OHBP_Dase"/>
</dbReference>
<evidence type="ECO:0000259" key="2">
    <source>
        <dbReference type="PROSITE" id="PS51819"/>
    </source>
</evidence>
<dbReference type="AlphaFoldDB" id="A0A427TWX8"/>
<dbReference type="PANTHER" id="PTHR43048">
    <property type="entry name" value="METHYLMALONYL-COA EPIMERASE"/>
    <property type="match status" value="1"/>
</dbReference>
<dbReference type="PROSITE" id="PS51819">
    <property type="entry name" value="VOC"/>
    <property type="match status" value="1"/>
</dbReference>
<dbReference type="GO" id="GO:0004493">
    <property type="term" value="F:methylmalonyl-CoA epimerase activity"/>
    <property type="evidence" value="ECO:0007669"/>
    <property type="project" value="TreeGrafter"/>
</dbReference>
<comment type="caution">
    <text evidence="3">The sequence shown here is derived from an EMBL/GenBank/DDBJ whole genome shotgun (WGS) entry which is preliminary data.</text>
</comment>
<dbReference type="GO" id="GO:0046872">
    <property type="term" value="F:metal ion binding"/>
    <property type="evidence" value="ECO:0007669"/>
    <property type="project" value="UniProtKB-KW"/>
</dbReference>
<sequence length="134" mass="15247">MYEVKKLLKKIEHVAIMASNLEESISFYTQKMGFILRSRGTKGNRREIAFLYLENDPSVEIELMFDLVSSGPYAEKGIVNHLAFCVEDMEKSISHFKSLGIDFATEKPSISIDGSKTIFLYGPNKELLQFVSQQ</sequence>
<organism evidence="3 4">
    <name type="scientific">Mesobacillus subterraneus</name>
    <dbReference type="NCBI Taxonomy" id="285983"/>
    <lineage>
        <taxon>Bacteria</taxon>
        <taxon>Bacillati</taxon>
        <taxon>Bacillota</taxon>
        <taxon>Bacilli</taxon>
        <taxon>Bacillales</taxon>
        <taxon>Bacillaceae</taxon>
        <taxon>Mesobacillus</taxon>
    </lineage>
</organism>
<dbReference type="GO" id="GO:0046491">
    <property type="term" value="P:L-methylmalonyl-CoA metabolic process"/>
    <property type="evidence" value="ECO:0007669"/>
    <property type="project" value="TreeGrafter"/>
</dbReference>
<dbReference type="Gene3D" id="3.10.180.10">
    <property type="entry name" value="2,3-Dihydroxybiphenyl 1,2-Dioxygenase, domain 1"/>
    <property type="match status" value="1"/>
</dbReference>
<evidence type="ECO:0000313" key="4">
    <source>
        <dbReference type="Proteomes" id="UP000279911"/>
    </source>
</evidence>
<proteinExistence type="predicted"/>
<dbReference type="Pfam" id="PF00903">
    <property type="entry name" value="Glyoxalase"/>
    <property type="match status" value="1"/>
</dbReference>
<feature type="domain" description="VOC" evidence="2">
    <location>
        <begin position="10"/>
        <end position="133"/>
    </location>
</feature>
<evidence type="ECO:0000256" key="1">
    <source>
        <dbReference type="ARBA" id="ARBA00022723"/>
    </source>
</evidence>
<keyword evidence="1" id="KW-0479">Metal-binding</keyword>
<dbReference type="EMBL" id="RSFW01000003">
    <property type="protein sequence ID" value="RSD29027.1"/>
    <property type="molecule type" value="Genomic_DNA"/>
</dbReference>
<dbReference type="SUPFAM" id="SSF54593">
    <property type="entry name" value="Glyoxalase/Bleomycin resistance protein/Dihydroxybiphenyl dioxygenase"/>
    <property type="match status" value="1"/>
</dbReference>
<reference evidence="4" key="1">
    <citation type="submission" date="2018-12" db="EMBL/GenBank/DDBJ databases">
        <title>Bacillus chawlae sp. nov., Bacillus glennii sp. nov., and Bacillus saganii sp. nov. Isolated from the Vehicle Assembly Building at Kennedy Space Center where the Viking Spacecraft were Assembled.</title>
        <authorList>
            <person name="Seuylemezian A."/>
            <person name="Vaishampayan P."/>
        </authorList>
    </citation>
    <scope>NUCLEOTIDE SEQUENCE [LARGE SCALE GENOMIC DNA]</scope>
    <source>
        <strain evidence="4">DSM 13966</strain>
    </source>
</reference>
<dbReference type="InterPro" id="IPR037523">
    <property type="entry name" value="VOC_core"/>
</dbReference>
<dbReference type="PANTHER" id="PTHR43048:SF3">
    <property type="entry name" value="METHYLMALONYL-COA EPIMERASE, MITOCHONDRIAL"/>
    <property type="match status" value="1"/>
</dbReference>
<name>A0A427TWX8_9BACI</name>
<evidence type="ECO:0000313" key="3">
    <source>
        <dbReference type="EMBL" id="RSD29027.1"/>
    </source>
</evidence>
<dbReference type="InterPro" id="IPR051785">
    <property type="entry name" value="MMCE/EMCE_epimerase"/>
</dbReference>
<dbReference type="OrthoDB" id="371072at2"/>